<feature type="transmembrane region" description="Helical" evidence="6">
    <location>
        <begin position="215"/>
        <end position="239"/>
    </location>
</feature>
<feature type="transmembrane region" description="Helical" evidence="6">
    <location>
        <begin position="407"/>
        <end position="427"/>
    </location>
</feature>
<reference evidence="7 8" key="1">
    <citation type="journal article" date="2016" name="Genome Biol. Evol.">
        <title>Divergent and convergent evolution of fungal pathogenicity.</title>
        <authorList>
            <person name="Shang Y."/>
            <person name="Xiao G."/>
            <person name="Zheng P."/>
            <person name="Cen K."/>
            <person name="Zhan S."/>
            <person name="Wang C."/>
        </authorList>
    </citation>
    <scope>NUCLEOTIDE SEQUENCE [LARGE SCALE GENOMIC DNA]</scope>
    <source>
        <strain evidence="7 8">ARSEF 7405</strain>
    </source>
</reference>
<organism evidence="7 8">
    <name type="scientific">Ascosphaera apis ARSEF 7405</name>
    <dbReference type="NCBI Taxonomy" id="392613"/>
    <lineage>
        <taxon>Eukaryota</taxon>
        <taxon>Fungi</taxon>
        <taxon>Dikarya</taxon>
        <taxon>Ascomycota</taxon>
        <taxon>Pezizomycotina</taxon>
        <taxon>Eurotiomycetes</taxon>
        <taxon>Eurotiomycetidae</taxon>
        <taxon>Onygenales</taxon>
        <taxon>Ascosphaeraceae</taxon>
        <taxon>Ascosphaera</taxon>
    </lineage>
</organism>
<feature type="compositionally biased region" description="Acidic residues" evidence="5">
    <location>
        <begin position="590"/>
        <end position="599"/>
    </location>
</feature>
<evidence type="ECO:0000256" key="4">
    <source>
        <dbReference type="ARBA" id="ARBA00023136"/>
    </source>
</evidence>
<evidence type="ECO:0000256" key="1">
    <source>
        <dbReference type="ARBA" id="ARBA00004141"/>
    </source>
</evidence>
<dbReference type="InterPro" id="IPR011701">
    <property type="entry name" value="MFS"/>
</dbReference>
<gene>
    <name evidence="7" type="ORF">AAP_06189</name>
</gene>
<keyword evidence="8" id="KW-1185">Reference proteome</keyword>
<feature type="compositionally biased region" description="Basic and acidic residues" evidence="5">
    <location>
        <begin position="580"/>
        <end position="589"/>
    </location>
</feature>
<sequence>MNSEPVVEDVYLAESTAEQRIRGPGPGSRADSGESYDDGQSLSPTKTLAPEFNENTPLIASSNKFNALRDDAQHTTKSSSPLEKEKKPSIWCLLPCLAMFTISYGGALVPKTNLVLSMICSRYITESHSHLTGLPSAKNPQCRVPEVQSRTATFMLLMTLIPGALSAFASPKYGAASDSHGRLKMLAIVVFGTLLSEVMFLLVASNPNVFHLNTLLIGAVFEGLSGTVTSVLALSTSYAADVIAPERRNVAFGYFHGLFFGGLALGPMLAGMMMKKTGDPLHVFYTSTVLYIAFFICVVFLVPESLSKERQGENREKKRTSKVSSGESESILHHLNPCKLFEPLSIFSQKVDHIPDLIHRKQAQKIKRNLLILAALDTVVFGVKMGSSSVIIIYAEYLFGWGNVESSFFVSLVSSVRMVMLLGALPIMTRLIRGPKRGEKHVNTGCDGLDVGVIRTSVFIDTLCYIAYACSTTGVPFTISGAIDAVGAMVSPTLQSSLTKHVQPNQTGQVLGAMGLLHSLSRVIVPIVFNLLYSKTVGTFPQAIFVALVGFAGTSFCLSLFLKTHVLAHDTDDDSDINHAESARRRVSNESDESTLLDE</sequence>
<feature type="region of interest" description="Disordered" evidence="5">
    <location>
        <begin position="14"/>
        <end position="54"/>
    </location>
</feature>
<evidence type="ECO:0000256" key="3">
    <source>
        <dbReference type="ARBA" id="ARBA00022989"/>
    </source>
</evidence>
<dbReference type="OrthoDB" id="3026777at2759"/>
<dbReference type="GO" id="GO:0016020">
    <property type="term" value="C:membrane"/>
    <property type="evidence" value="ECO:0007669"/>
    <property type="project" value="UniProtKB-SubCell"/>
</dbReference>
<evidence type="ECO:0000313" key="7">
    <source>
        <dbReference type="EMBL" id="KZZ86850.1"/>
    </source>
</evidence>
<dbReference type="AlphaFoldDB" id="A0A166MZC9"/>
<evidence type="ECO:0000313" key="8">
    <source>
        <dbReference type="Proteomes" id="UP000242877"/>
    </source>
</evidence>
<evidence type="ECO:0000256" key="2">
    <source>
        <dbReference type="ARBA" id="ARBA00022692"/>
    </source>
</evidence>
<comment type="subcellular location">
    <subcellularLocation>
        <location evidence="1">Membrane</location>
        <topology evidence="1">Multi-pass membrane protein</topology>
    </subcellularLocation>
</comment>
<feature type="region of interest" description="Disordered" evidence="5">
    <location>
        <begin position="580"/>
        <end position="599"/>
    </location>
</feature>
<feature type="transmembrane region" description="Helical" evidence="6">
    <location>
        <begin position="282"/>
        <end position="302"/>
    </location>
</feature>
<feature type="transmembrane region" description="Helical" evidence="6">
    <location>
        <begin position="183"/>
        <end position="203"/>
    </location>
</feature>
<dbReference type="InterPro" id="IPR036259">
    <property type="entry name" value="MFS_trans_sf"/>
</dbReference>
<dbReference type="SUPFAM" id="SSF103473">
    <property type="entry name" value="MFS general substrate transporter"/>
    <property type="match status" value="1"/>
</dbReference>
<dbReference type="Pfam" id="PF07690">
    <property type="entry name" value="MFS_1"/>
    <property type="match status" value="1"/>
</dbReference>
<dbReference type="GO" id="GO:0022857">
    <property type="term" value="F:transmembrane transporter activity"/>
    <property type="evidence" value="ECO:0007669"/>
    <property type="project" value="InterPro"/>
</dbReference>
<feature type="transmembrane region" description="Helical" evidence="6">
    <location>
        <begin position="90"/>
        <end position="109"/>
    </location>
</feature>
<comment type="caution">
    <text evidence="7">The sequence shown here is derived from an EMBL/GenBank/DDBJ whole genome shotgun (WGS) entry which is preliminary data.</text>
</comment>
<protein>
    <submittedName>
        <fullName evidence="7">Major Facilitator Superfamily protein</fullName>
    </submittedName>
</protein>
<name>A0A166MZC9_9EURO</name>
<proteinExistence type="predicted"/>
<evidence type="ECO:0000256" key="5">
    <source>
        <dbReference type="SAM" id="MobiDB-lite"/>
    </source>
</evidence>
<dbReference type="PANTHER" id="PTHR23507:SF40">
    <property type="entry name" value="TETRACYCLINE-EFFLUX TRANSPORTER"/>
    <property type="match status" value="1"/>
</dbReference>
<accession>A0A166MZC9</accession>
<feature type="transmembrane region" description="Helical" evidence="6">
    <location>
        <begin position="251"/>
        <end position="270"/>
    </location>
</feature>
<feature type="transmembrane region" description="Helical" evidence="6">
    <location>
        <begin position="539"/>
        <end position="562"/>
    </location>
</feature>
<feature type="transmembrane region" description="Helical" evidence="6">
    <location>
        <begin position="370"/>
        <end position="395"/>
    </location>
</feature>
<keyword evidence="4 6" id="KW-0472">Membrane</keyword>
<evidence type="ECO:0000256" key="6">
    <source>
        <dbReference type="SAM" id="Phobius"/>
    </source>
</evidence>
<dbReference type="EMBL" id="AZGZ01000046">
    <property type="protein sequence ID" value="KZZ86850.1"/>
    <property type="molecule type" value="Genomic_DNA"/>
</dbReference>
<dbReference type="Proteomes" id="UP000242877">
    <property type="component" value="Unassembled WGS sequence"/>
</dbReference>
<keyword evidence="2 6" id="KW-0812">Transmembrane</keyword>
<feature type="transmembrane region" description="Helical" evidence="6">
    <location>
        <begin position="152"/>
        <end position="171"/>
    </location>
</feature>
<dbReference type="Gene3D" id="1.20.1250.20">
    <property type="entry name" value="MFS general substrate transporter like domains"/>
    <property type="match status" value="1"/>
</dbReference>
<dbReference type="VEuPathDB" id="FungiDB:AAP_06189"/>
<dbReference type="PANTHER" id="PTHR23507">
    <property type="entry name" value="ZGC:174356"/>
    <property type="match status" value="1"/>
</dbReference>
<keyword evidence="3 6" id="KW-1133">Transmembrane helix</keyword>